<keyword evidence="7" id="KW-1185">Reference proteome</keyword>
<accession>A0A8G2EWX0</accession>
<dbReference type="Gene3D" id="3.40.190.290">
    <property type="match status" value="1"/>
</dbReference>
<evidence type="ECO:0000313" key="6">
    <source>
        <dbReference type="EMBL" id="SDF97984.1"/>
    </source>
</evidence>
<dbReference type="Pfam" id="PF03466">
    <property type="entry name" value="LysR_substrate"/>
    <property type="match status" value="1"/>
</dbReference>
<dbReference type="SUPFAM" id="SSF46785">
    <property type="entry name" value="Winged helix' DNA-binding domain"/>
    <property type="match status" value="1"/>
</dbReference>
<dbReference type="Gene3D" id="1.10.10.10">
    <property type="entry name" value="Winged helix-like DNA-binding domain superfamily/Winged helix DNA-binding domain"/>
    <property type="match status" value="1"/>
</dbReference>
<sequence>MDRFALLSTFIAVAEAESFSVAADRLDLSRAMASKHVQALEDRLGVKLLERTTRRVRLTDAGRRYLERARRLLHDFEVAETEARGERLAPAGLLRINGPVSFSRTHLAATIAPFLRRYPDLSVDLTVNDRVVDLLEEGYDVAVRIGRLTDSTLVARRVAPVGLHLAASPEYLALRGTPRHPSDLIDHACLGYAYSAEGPSWRFANAAGEEASIRPRGPMSANNGEVLTEAAIAGAGIVLQPDFVLGPHFAGGSLVPLLTDWRSPEIAVHAVHHQSRHVSAKIRVFIDYLAEVWRVPPWRIDGDPSPR</sequence>
<protein>
    <submittedName>
        <fullName evidence="6">Transcriptional regulator, LysR family</fullName>
    </submittedName>
</protein>
<keyword evidence="3" id="KW-0238">DNA-binding</keyword>
<evidence type="ECO:0000259" key="5">
    <source>
        <dbReference type="PROSITE" id="PS50931"/>
    </source>
</evidence>
<proteinExistence type="inferred from homology"/>
<dbReference type="InterPro" id="IPR000847">
    <property type="entry name" value="LysR_HTH_N"/>
</dbReference>
<dbReference type="InterPro" id="IPR036388">
    <property type="entry name" value="WH-like_DNA-bd_sf"/>
</dbReference>
<dbReference type="PANTHER" id="PTHR30537">
    <property type="entry name" value="HTH-TYPE TRANSCRIPTIONAL REGULATOR"/>
    <property type="match status" value="1"/>
</dbReference>
<gene>
    <name evidence="6" type="ORF">SAMN05660686_02979</name>
</gene>
<comment type="caution">
    <text evidence="6">The sequence shown here is derived from an EMBL/GenBank/DDBJ whole genome shotgun (WGS) entry which is preliminary data.</text>
</comment>
<evidence type="ECO:0000313" key="7">
    <source>
        <dbReference type="Proteomes" id="UP000198615"/>
    </source>
</evidence>
<keyword evidence="2" id="KW-0805">Transcription regulation</keyword>
<name>A0A8G2EWX0_9PROT</name>
<dbReference type="RefSeq" id="WP_093151391.1">
    <property type="nucleotide sequence ID" value="NZ_FNBW01000008.1"/>
</dbReference>
<dbReference type="InterPro" id="IPR058163">
    <property type="entry name" value="LysR-type_TF_proteobact-type"/>
</dbReference>
<dbReference type="PANTHER" id="PTHR30537:SF5">
    <property type="entry name" value="HTH-TYPE TRANSCRIPTIONAL ACTIVATOR TTDR-RELATED"/>
    <property type="match status" value="1"/>
</dbReference>
<dbReference type="FunFam" id="1.10.10.10:FF:000001">
    <property type="entry name" value="LysR family transcriptional regulator"/>
    <property type="match status" value="1"/>
</dbReference>
<evidence type="ECO:0000256" key="1">
    <source>
        <dbReference type="ARBA" id="ARBA00009437"/>
    </source>
</evidence>
<dbReference type="GO" id="GO:0006351">
    <property type="term" value="P:DNA-templated transcription"/>
    <property type="evidence" value="ECO:0007669"/>
    <property type="project" value="TreeGrafter"/>
</dbReference>
<evidence type="ECO:0000256" key="2">
    <source>
        <dbReference type="ARBA" id="ARBA00023015"/>
    </source>
</evidence>
<keyword evidence="4" id="KW-0804">Transcription</keyword>
<dbReference type="Proteomes" id="UP000198615">
    <property type="component" value="Unassembled WGS sequence"/>
</dbReference>
<dbReference type="FunFam" id="3.40.190.290:FF:000001">
    <property type="entry name" value="Transcriptional regulator, LysR family"/>
    <property type="match status" value="1"/>
</dbReference>
<dbReference type="OrthoDB" id="9812435at2"/>
<dbReference type="PROSITE" id="PS50931">
    <property type="entry name" value="HTH_LYSR"/>
    <property type="match status" value="1"/>
</dbReference>
<evidence type="ECO:0000256" key="4">
    <source>
        <dbReference type="ARBA" id="ARBA00023163"/>
    </source>
</evidence>
<reference evidence="6 7" key="1">
    <citation type="submission" date="2016-10" db="EMBL/GenBank/DDBJ databases">
        <authorList>
            <person name="Varghese N."/>
            <person name="Submissions S."/>
        </authorList>
    </citation>
    <scope>NUCLEOTIDE SEQUENCE [LARGE SCALE GENOMIC DNA]</scope>
    <source>
        <strain evidence="6 7">DSM 18839</strain>
    </source>
</reference>
<dbReference type="InterPro" id="IPR005119">
    <property type="entry name" value="LysR_subst-bd"/>
</dbReference>
<comment type="similarity">
    <text evidence="1">Belongs to the LysR transcriptional regulatory family.</text>
</comment>
<dbReference type="AlphaFoldDB" id="A0A8G2EWX0"/>
<dbReference type="Pfam" id="PF00126">
    <property type="entry name" value="HTH_1"/>
    <property type="match status" value="1"/>
</dbReference>
<dbReference type="SUPFAM" id="SSF53850">
    <property type="entry name" value="Periplasmic binding protein-like II"/>
    <property type="match status" value="1"/>
</dbReference>
<dbReference type="EMBL" id="FNBW01000008">
    <property type="protein sequence ID" value="SDF97984.1"/>
    <property type="molecule type" value="Genomic_DNA"/>
</dbReference>
<dbReference type="GO" id="GO:0043565">
    <property type="term" value="F:sequence-specific DNA binding"/>
    <property type="evidence" value="ECO:0007669"/>
    <property type="project" value="TreeGrafter"/>
</dbReference>
<dbReference type="CDD" id="cd08422">
    <property type="entry name" value="PBP2_CrgA_like"/>
    <property type="match status" value="1"/>
</dbReference>
<feature type="domain" description="HTH lysR-type" evidence="5">
    <location>
        <begin position="1"/>
        <end position="59"/>
    </location>
</feature>
<dbReference type="GO" id="GO:0003700">
    <property type="term" value="F:DNA-binding transcription factor activity"/>
    <property type="evidence" value="ECO:0007669"/>
    <property type="project" value="InterPro"/>
</dbReference>
<dbReference type="InterPro" id="IPR036390">
    <property type="entry name" value="WH_DNA-bd_sf"/>
</dbReference>
<evidence type="ECO:0000256" key="3">
    <source>
        <dbReference type="ARBA" id="ARBA00023125"/>
    </source>
</evidence>
<organism evidence="6 7">
    <name type="scientific">Thalassobaculum litoreum DSM 18839</name>
    <dbReference type="NCBI Taxonomy" id="1123362"/>
    <lineage>
        <taxon>Bacteria</taxon>
        <taxon>Pseudomonadati</taxon>
        <taxon>Pseudomonadota</taxon>
        <taxon>Alphaproteobacteria</taxon>
        <taxon>Rhodospirillales</taxon>
        <taxon>Thalassobaculaceae</taxon>
        <taxon>Thalassobaculum</taxon>
    </lineage>
</organism>